<dbReference type="InterPro" id="IPR036271">
    <property type="entry name" value="Tet_transcr_reg_TetR-rel_C_sf"/>
</dbReference>
<keyword evidence="1" id="KW-0805">Transcription regulation</keyword>
<dbReference type="PANTHER" id="PTHR30055:SF234">
    <property type="entry name" value="HTH-TYPE TRANSCRIPTIONAL REGULATOR BETI"/>
    <property type="match status" value="1"/>
</dbReference>
<dbReference type="PANTHER" id="PTHR30055">
    <property type="entry name" value="HTH-TYPE TRANSCRIPTIONAL REGULATOR RUTR"/>
    <property type="match status" value="1"/>
</dbReference>
<keyword evidence="5" id="KW-1185">Reference proteome</keyword>
<keyword evidence="2" id="KW-0238">DNA-binding</keyword>
<dbReference type="RefSeq" id="WP_344308745.1">
    <property type="nucleotide sequence ID" value="NZ_BAAANY010000007.1"/>
</dbReference>
<dbReference type="EMBL" id="BAAANY010000007">
    <property type="protein sequence ID" value="GAA1668555.1"/>
    <property type="molecule type" value="Genomic_DNA"/>
</dbReference>
<dbReference type="InterPro" id="IPR009057">
    <property type="entry name" value="Homeodomain-like_sf"/>
</dbReference>
<organism evidence="4 5">
    <name type="scientific">Fodinicola feengrottensis</name>
    <dbReference type="NCBI Taxonomy" id="435914"/>
    <lineage>
        <taxon>Bacteria</taxon>
        <taxon>Bacillati</taxon>
        <taxon>Actinomycetota</taxon>
        <taxon>Actinomycetes</taxon>
        <taxon>Mycobacteriales</taxon>
        <taxon>Fodinicola</taxon>
    </lineage>
</organism>
<dbReference type="SUPFAM" id="SSF46689">
    <property type="entry name" value="Homeodomain-like"/>
    <property type="match status" value="1"/>
</dbReference>
<gene>
    <name evidence="4" type="ORF">GCM10009765_17440</name>
</gene>
<keyword evidence="3" id="KW-0804">Transcription</keyword>
<dbReference type="InterPro" id="IPR050109">
    <property type="entry name" value="HTH-type_TetR-like_transc_reg"/>
</dbReference>
<sequence>MDPVGRPSRGRPPRLSRERIVAAALEFDLESLTMRGLAERLGVTHSTLYGWVSSREELLDLISAVTVDKTLPEGDPVDGDWRGWLTTVAVRMHAELMSAPGHASRLAVTQAHRDAAHDRLHSRAITALAGAGLTPEQAHQTWYIFGVTVLGWIAAEQGQARYVQPASATRLPAFELLLDVLLRGLPPQP</sequence>
<dbReference type="Gene3D" id="1.10.357.10">
    <property type="entry name" value="Tetracycline Repressor, domain 2"/>
    <property type="match status" value="1"/>
</dbReference>
<name>A0ABN2GBH0_9ACTN</name>
<comment type="caution">
    <text evidence="4">The sequence shown here is derived from an EMBL/GenBank/DDBJ whole genome shotgun (WGS) entry which is preliminary data.</text>
</comment>
<accession>A0ABN2GBH0</accession>
<evidence type="ECO:0000256" key="3">
    <source>
        <dbReference type="ARBA" id="ARBA00023163"/>
    </source>
</evidence>
<dbReference type="Proteomes" id="UP001500618">
    <property type="component" value="Unassembled WGS sequence"/>
</dbReference>
<proteinExistence type="predicted"/>
<evidence type="ECO:0000256" key="1">
    <source>
        <dbReference type="ARBA" id="ARBA00023015"/>
    </source>
</evidence>
<reference evidence="4 5" key="1">
    <citation type="journal article" date="2019" name="Int. J. Syst. Evol. Microbiol.">
        <title>The Global Catalogue of Microorganisms (GCM) 10K type strain sequencing project: providing services to taxonomists for standard genome sequencing and annotation.</title>
        <authorList>
            <consortium name="The Broad Institute Genomics Platform"/>
            <consortium name="The Broad Institute Genome Sequencing Center for Infectious Disease"/>
            <person name="Wu L."/>
            <person name="Ma J."/>
        </authorList>
    </citation>
    <scope>NUCLEOTIDE SEQUENCE [LARGE SCALE GENOMIC DNA]</scope>
    <source>
        <strain evidence="4 5">JCM 14718</strain>
    </source>
</reference>
<evidence type="ECO:0000313" key="5">
    <source>
        <dbReference type="Proteomes" id="UP001500618"/>
    </source>
</evidence>
<protein>
    <submittedName>
        <fullName evidence="4">TetR/AcrR family transcriptional regulator C-terminal domain-containing protein</fullName>
    </submittedName>
</protein>
<evidence type="ECO:0000256" key="2">
    <source>
        <dbReference type="ARBA" id="ARBA00023125"/>
    </source>
</evidence>
<evidence type="ECO:0000313" key="4">
    <source>
        <dbReference type="EMBL" id="GAA1668555.1"/>
    </source>
</evidence>
<dbReference type="SUPFAM" id="SSF48498">
    <property type="entry name" value="Tetracyclin repressor-like, C-terminal domain"/>
    <property type="match status" value="1"/>
</dbReference>